<comment type="caution">
    <text evidence="2">The sequence shown here is derived from an EMBL/GenBank/DDBJ whole genome shotgun (WGS) entry which is preliminary data.</text>
</comment>
<reference evidence="2 3" key="1">
    <citation type="submission" date="2024-09" db="EMBL/GenBank/DDBJ databases">
        <title>Draft genome sequence of Candidatus Magnetaquicoccaceae bacterium FCR-1.</title>
        <authorList>
            <person name="Shimoshige H."/>
            <person name="Shimamura S."/>
            <person name="Taoka A."/>
            <person name="Kobayashi H."/>
            <person name="Maekawa T."/>
        </authorList>
    </citation>
    <scope>NUCLEOTIDE SEQUENCE [LARGE SCALE GENOMIC DNA]</scope>
    <source>
        <strain evidence="2 3">FCR-1</strain>
    </source>
</reference>
<accession>A0ABQ0C9L9</accession>
<evidence type="ECO:0008006" key="4">
    <source>
        <dbReference type="Google" id="ProtNLM"/>
    </source>
</evidence>
<evidence type="ECO:0000256" key="1">
    <source>
        <dbReference type="SAM" id="Phobius"/>
    </source>
</evidence>
<name>A0ABQ0C9L9_9PROT</name>
<keyword evidence="3" id="KW-1185">Reference proteome</keyword>
<keyword evidence="1" id="KW-0812">Transmembrane</keyword>
<proteinExistence type="predicted"/>
<keyword evidence="1" id="KW-0472">Membrane</keyword>
<evidence type="ECO:0000313" key="3">
    <source>
        <dbReference type="Proteomes" id="UP001628193"/>
    </source>
</evidence>
<dbReference type="RefSeq" id="WP_420905276.1">
    <property type="nucleotide sequence ID" value="NZ_BAAFGK010000004.1"/>
</dbReference>
<dbReference type="EMBL" id="BAAFGK010000004">
    <property type="protein sequence ID" value="GAB0057584.1"/>
    <property type="molecule type" value="Genomic_DNA"/>
</dbReference>
<evidence type="ECO:0000313" key="2">
    <source>
        <dbReference type="EMBL" id="GAB0057584.1"/>
    </source>
</evidence>
<gene>
    <name evidence="2" type="ORF">SIID45300_01915</name>
</gene>
<keyword evidence="1" id="KW-1133">Transmembrane helix</keyword>
<protein>
    <recommendedName>
        <fullName evidence="4">DUF3311 domain-containing protein</fullName>
    </recommendedName>
</protein>
<sequence>MPMMKRRRERLVVLAVLGVLAINYPLIALFSQERMVLGVPMLWFYLFIFWLGFVVSIALIMRRLPGDKG</sequence>
<feature type="transmembrane region" description="Helical" evidence="1">
    <location>
        <begin position="40"/>
        <end position="61"/>
    </location>
</feature>
<dbReference type="Proteomes" id="UP001628193">
    <property type="component" value="Unassembled WGS sequence"/>
</dbReference>
<organism evidence="2 3">
    <name type="scientific">Candidatus Magnetaquiglobus chichijimensis</name>
    <dbReference type="NCBI Taxonomy" id="3141448"/>
    <lineage>
        <taxon>Bacteria</taxon>
        <taxon>Pseudomonadati</taxon>
        <taxon>Pseudomonadota</taxon>
        <taxon>Magnetococcia</taxon>
        <taxon>Magnetococcales</taxon>
        <taxon>Candidatus Magnetaquicoccaceae</taxon>
        <taxon>Candidatus Magnetaquiglobus</taxon>
    </lineage>
</organism>